<reference evidence="4" key="1">
    <citation type="submission" date="2016-04" db="EMBL/GenBank/DDBJ databases">
        <authorList>
            <person name="Nguyen H.D."/>
            <person name="Kesanakurti P."/>
            <person name="Cullis J."/>
            <person name="Levesque C.A."/>
            <person name="Hambleton S."/>
        </authorList>
    </citation>
    <scope>NUCLEOTIDE SEQUENCE</scope>
    <source>
        <strain evidence="4">DAOMC 238032</strain>
    </source>
</reference>
<dbReference type="EMBL" id="CAJHJG010004491">
    <property type="protein sequence ID" value="CAD6941535.1"/>
    <property type="molecule type" value="Genomic_DNA"/>
</dbReference>
<evidence type="ECO:0000256" key="1">
    <source>
        <dbReference type="SAM" id="MobiDB-lite"/>
    </source>
</evidence>
<dbReference type="Proteomes" id="UP000077671">
    <property type="component" value="Unassembled WGS sequence"/>
</dbReference>
<proteinExistence type="predicted"/>
<evidence type="ECO:0000313" key="3">
    <source>
        <dbReference type="EMBL" id="CAD6941535.1"/>
    </source>
</evidence>
<feature type="signal peptide" evidence="2">
    <location>
        <begin position="1"/>
        <end position="19"/>
    </location>
</feature>
<dbReference type="AlphaFoldDB" id="A0A177UEQ4"/>
<accession>A0A177UEQ4</accession>
<keyword evidence="6" id="KW-1185">Reference proteome</keyword>
<reference evidence="3" key="3">
    <citation type="submission" date="2020-10" db="EMBL/GenBank/DDBJ databases">
        <authorList>
            <person name="Sedaghatjoo S."/>
        </authorList>
    </citation>
    <scope>NUCLEOTIDE SEQUENCE</scope>
    <source>
        <strain evidence="3">AZH3</strain>
    </source>
</reference>
<sequence length="116" mass="12095">MQILATSVLVAFTITTAFARPVPAATTGFKSKSGDGKLGPVKSHSIIATALDATPGTIQPRDPLPEPGVIWKFGDSTGKQSAPSGMYWTIGHKHILGPGPEITPDGPQRKGHQSNP</sequence>
<name>A0A177UEQ4_9BASI</name>
<feature type="chain" id="PRO_5044550169" evidence="2">
    <location>
        <begin position="20"/>
        <end position="116"/>
    </location>
</feature>
<keyword evidence="2" id="KW-0732">Signal</keyword>
<evidence type="ECO:0000313" key="6">
    <source>
        <dbReference type="Proteomes" id="UP000836402"/>
    </source>
</evidence>
<gene>
    <name evidence="4" type="ORF">A4X03_0g3481</name>
    <name evidence="3" type="ORF">JKIAZH3_G3614</name>
</gene>
<dbReference type="Proteomes" id="UP000836402">
    <property type="component" value="Unassembled WGS sequence"/>
</dbReference>
<comment type="caution">
    <text evidence="4">The sequence shown here is derived from an EMBL/GenBank/DDBJ whole genome shotgun (WGS) entry which is preliminary data.</text>
</comment>
<protein>
    <submittedName>
        <fullName evidence="4">Uncharacterized protein</fullName>
    </submittedName>
</protein>
<reference evidence="4" key="2">
    <citation type="journal article" date="2019" name="IMA Fungus">
        <title>Genome sequencing and comparison of five Tilletia species to identify candidate genes for the detection of regulated species infecting wheat.</title>
        <authorList>
            <person name="Nguyen H.D.T."/>
            <person name="Sultana T."/>
            <person name="Kesanakurti P."/>
            <person name="Hambleton S."/>
        </authorList>
    </citation>
    <scope>NUCLEOTIDE SEQUENCE</scope>
    <source>
        <strain evidence="4">DAOMC 238032</strain>
    </source>
</reference>
<organism evidence="4 5">
    <name type="scientific">Tilletia caries</name>
    <name type="common">wheat bunt fungus</name>
    <dbReference type="NCBI Taxonomy" id="13290"/>
    <lineage>
        <taxon>Eukaryota</taxon>
        <taxon>Fungi</taxon>
        <taxon>Dikarya</taxon>
        <taxon>Basidiomycota</taxon>
        <taxon>Ustilaginomycotina</taxon>
        <taxon>Exobasidiomycetes</taxon>
        <taxon>Tilletiales</taxon>
        <taxon>Tilletiaceae</taxon>
        <taxon>Tilletia</taxon>
    </lineage>
</organism>
<feature type="region of interest" description="Disordered" evidence="1">
    <location>
        <begin position="96"/>
        <end position="116"/>
    </location>
</feature>
<feature type="region of interest" description="Disordered" evidence="1">
    <location>
        <begin position="52"/>
        <end position="76"/>
    </location>
</feature>
<evidence type="ECO:0000256" key="2">
    <source>
        <dbReference type="SAM" id="SignalP"/>
    </source>
</evidence>
<evidence type="ECO:0000313" key="5">
    <source>
        <dbReference type="Proteomes" id="UP000077671"/>
    </source>
</evidence>
<evidence type="ECO:0000313" key="4">
    <source>
        <dbReference type="EMBL" id="KAE8261174.1"/>
    </source>
</evidence>
<dbReference type="EMBL" id="LWDD02000404">
    <property type="protein sequence ID" value="KAE8261174.1"/>
    <property type="molecule type" value="Genomic_DNA"/>
</dbReference>